<comment type="caution">
    <text evidence="1">The sequence shown here is derived from an EMBL/GenBank/DDBJ whole genome shotgun (WGS) entry which is preliminary data.</text>
</comment>
<dbReference type="GO" id="GO:0032259">
    <property type="term" value="P:methylation"/>
    <property type="evidence" value="ECO:0007669"/>
    <property type="project" value="UniProtKB-KW"/>
</dbReference>
<evidence type="ECO:0000313" key="2">
    <source>
        <dbReference type="Proteomes" id="UP000075806"/>
    </source>
</evidence>
<protein>
    <submittedName>
        <fullName evidence="1">SAM-dependent methyltransferase</fullName>
    </submittedName>
</protein>
<keyword evidence="2" id="KW-1185">Reference proteome</keyword>
<dbReference type="SUPFAM" id="SSF53335">
    <property type="entry name" value="S-adenosyl-L-methionine-dependent methyltransferases"/>
    <property type="match status" value="1"/>
</dbReference>
<dbReference type="RefSeq" id="WP_061950363.1">
    <property type="nucleotide sequence ID" value="NZ_LTAO01000040.1"/>
</dbReference>
<sequence length="233" mass="27100">MRKDEAGRKLNLDRIVFIGRTYEEYLKIFSLSIDDLKGKRVLDCPAGACSFTAIAKQLGVNATAGDIAYSFSAEELETKGLNDISHVTEHMKKKPRNYRWDYFKDLEALKQYRIKALKEFIKDLQINRESYIPVTLPSLPFKDEQFDITLSAHFLFMYSDKLDFAFHPKVIDELLRVSTAEVRIFPLVDSIGNRPPFLKRLMDTIQKQGWKVEELAVPYEFQKNANTMLKIYK</sequence>
<dbReference type="STRING" id="519424.AZF04_14025"/>
<name>A0A162CMV7_9BACI</name>
<accession>A0A162CMV7</accession>
<dbReference type="OrthoDB" id="9787807at2"/>
<dbReference type="EMBL" id="LTAO01000040">
    <property type="protein sequence ID" value="KYG25600.1"/>
    <property type="molecule type" value="Genomic_DNA"/>
</dbReference>
<dbReference type="InterPro" id="IPR029063">
    <property type="entry name" value="SAM-dependent_MTases_sf"/>
</dbReference>
<keyword evidence="1" id="KW-0808">Transferase</keyword>
<dbReference type="Gene3D" id="3.40.50.150">
    <property type="entry name" value="Vaccinia Virus protein VP39"/>
    <property type="match status" value="1"/>
</dbReference>
<dbReference type="AlphaFoldDB" id="A0A162CMV7"/>
<evidence type="ECO:0000313" key="1">
    <source>
        <dbReference type="EMBL" id="KYG25600.1"/>
    </source>
</evidence>
<dbReference type="Proteomes" id="UP000075806">
    <property type="component" value="Unassembled WGS sequence"/>
</dbReference>
<reference evidence="1" key="1">
    <citation type="submission" date="2016-02" db="EMBL/GenBank/DDBJ databases">
        <title>Genome sequence of Bacillus trypoxylicola KCTC 13244(T).</title>
        <authorList>
            <person name="Jeong H."/>
            <person name="Park S.-H."/>
            <person name="Choi S.-K."/>
        </authorList>
    </citation>
    <scope>NUCLEOTIDE SEQUENCE [LARGE SCALE GENOMIC DNA]</scope>
    <source>
        <strain evidence="1">KCTC 13244</strain>
    </source>
</reference>
<proteinExistence type="predicted"/>
<organism evidence="1 2">
    <name type="scientific">Alkalihalobacillus trypoxylicola</name>
    <dbReference type="NCBI Taxonomy" id="519424"/>
    <lineage>
        <taxon>Bacteria</taxon>
        <taxon>Bacillati</taxon>
        <taxon>Bacillota</taxon>
        <taxon>Bacilli</taxon>
        <taxon>Bacillales</taxon>
        <taxon>Bacillaceae</taxon>
        <taxon>Alkalihalobacillus</taxon>
    </lineage>
</organism>
<keyword evidence="1" id="KW-0489">Methyltransferase</keyword>
<dbReference type="GO" id="GO:0008168">
    <property type="term" value="F:methyltransferase activity"/>
    <property type="evidence" value="ECO:0007669"/>
    <property type="project" value="UniProtKB-KW"/>
</dbReference>
<gene>
    <name evidence="1" type="ORF">AZF04_14025</name>
</gene>